<reference evidence="1 2" key="1">
    <citation type="submission" date="2019-03" db="EMBL/GenBank/DDBJ databases">
        <title>Deep-cultivation of Planctomycetes and their phenomic and genomic characterization uncovers novel biology.</title>
        <authorList>
            <person name="Wiegand S."/>
            <person name="Jogler M."/>
            <person name="Boedeker C."/>
            <person name="Pinto D."/>
            <person name="Vollmers J."/>
            <person name="Rivas-Marin E."/>
            <person name="Kohn T."/>
            <person name="Peeters S.H."/>
            <person name="Heuer A."/>
            <person name="Rast P."/>
            <person name="Oberbeckmann S."/>
            <person name="Bunk B."/>
            <person name="Jeske O."/>
            <person name="Meyerdierks A."/>
            <person name="Storesund J.E."/>
            <person name="Kallscheuer N."/>
            <person name="Luecker S."/>
            <person name="Lage O.M."/>
            <person name="Pohl T."/>
            <person name="Merkel B.J."/>
            <person name="Hornburger P."/>
            <person name="Mueller R.-W."/>
            <person name="Bruemmer F."/>
            <person name="Labrenz M."/>
            <person name="Spormann A.M."/>
            <person name="Op den Camp H."/>
            <person name="Overmann J."/>
            <person name="Amann R."/>
            <person name="Jetten M.S.M."/>
            <person name="Mascher T."/>
            <person name="Medema M.H."/>
            <person name="Devos D.P."/>
            <person name="Kaster A.-K."/>
            <person name="Ovreas L."/>
            <person name="Rohde M."/>
            <person name="Galperin M.Y."/>
            <person name="Jogler C."/>
        </authorList>
    </citation>
    <scope>NUCLEOTIDE SEQUENCE [LARGE SCALE GENOMIC DNA]</scope>
    <source>
        <strain evidence="1 2">Enr13</strain>
    </source>
</reference>
<gene>
    <name evidence="1" type="ORF">Enr13x_00820</name>
</gene>
<name>A0A518HHF6_9BACT</name>
<dbReference type="KEGG" id="snep:Enr13x_00820"/>
<keyword evidence="2" id="KW-1185">Reference proteome</keyword>
<protein>
    <submittedName>
        <fullName evidence="1">Uncharacterized protein</fullName>
    </submittedName>
</protein>
<dbReference type="EMBL" id="CP037423">
    <property type="protein sequence ID" value="QDV40276.1"/>
    <property type="molecule type" value="Genomic_DNA"/>
</dbReference>
<accession>A0A518HHF6</accession>
<organism evidence="1 2">
    <name type="scientific">Stieleria neptunia</name>
    <dbReference type="NCBI Taxonomy" id="2527979"/>
    <lineage>
        <taxon>Bacteria</taxon>
        <taxon>Pseudomonadati</taxon>
        <taxon>Planctomycetota</taxon>
        <taxon>Planctomycetia</taxon>
        <taxon>Pirellulales</taxon>
        <taxon>Pirellulaceae</taxon>
        <taxon>Stieleria</taxon>
    </lineage>
</organism>
<dbReference type="Proteomes" id="UP000319004">
    <property type="component" value="Chromosome"/>
</dbReference>
<sequence>MSYWSYVSYRAGPFDAAVGTTDASKRFRHSAAVLDTALPADHCPQTGFTSGNHLPLCSLSVSANCSDTFGRSDRMSWFSLGSLV</sequence>
<proteinExistence type="predicted"/>
<evidence type="ECO:0000313" key="2">
    <source>
        <dbReference type="Proteomes" id="UP000319004"/>
    </source>
</evidence>
<evidence type="ECO:0000313" key="1">
    <source>
        <dbReference type="EMBL" id="QDV40276.1"/>
    </source>
</evidence>
<dbReference type="AlphaFoldDB" id="A0A518HHF6"/>